<dbReference type="Proteomes" id="UP000435837">
    <property type="component" value="Unassembled WGS sequence"/>
</dbReference>
<gene>
    <name evidence="2" type="ORF">Scani_76650</name>
</gene>
<dbReference type="AlphaFoldDB" id="A0A640SJI1"/>
<name>A0A640SJI1_9ACTN</name>
<evidence type="ECO:0000313" key="3">
    <source>
        <dbReference type="Proteomes" id="UP000435837"/>
    </source>
</evidence>
<accession>A0A640SJI1</accession>
<evidence type="ECO:0000256" key="1">
    <source>
        <dbReference type="SAM" id="MobiDB-lite"/>
    </source>
</evidence>
<comment type="caution">
    <text evidence="2">The sequence shown here is derived from an EMBL/GenBank/DDBJ whole genome shotgun (WGS) entry which is preliminary data.</text>
</comment>
<protein>
    <submittedName>
        <fullName evidence="2">Uncharacterized protein</fullName>
    </submittedName>
</protein>
<organism evidence="2 3">
    <name type="scientific">Streptomyces caniferus</name>
    <dbReference type="NCBI Taxonomy" id="285557"/>
    <lineage>
        <taxon>Bacteria</taxon>
        <taxon>Bacillati</taxon>
        <taxon>Actinomycetota</taxon>
        <taxon>Actinomycetes</taxon>
        <taxon>Kitasatosporales</taxon>
        <taxon>Streptomycetaceae</taxon>
        <taxon>Streptomyces</taxon>
    </lineage>
</organism>
<feature type="region of interest" description="Disordered" evidence="1">
    <location>
        <begin position="1"/>
        <end position="55"/>
    </location>
</feature>
<proteinExistence type="predicted"/>
<reference evidence="2 3" key="1">
    <citation type="submission" date="2019-12" db="EMBL/GenBank/DDBJ databases">
        <title>Whole genome shotgun sequence of Streptomyces caniferus NBRC 15389.</title>
        <authorList>
            <person name="Ichikawa N."/>
            <person name="Kimura A."/>
            <person name="Kitahashi Y."/>
            <person name="Komaki H."/>
            <person name="Tamura T."/>
        </authorList>
    </citation>
    <scope>NUCLEOTIDE SEQUENCE [LARGE SCALE GENOMIC DNA]</scope>
    <source>
        <strain evidence="2 3">NBRC 15389</strain>
    </source>
</reference>
<dbReference type="EMBL" id="BLIN01000005">
    <property type="protein sequence ID" value="GFE11397.1"/>
    <property type="molecule type" value="Genomic_DNA"/>
</dbReference>
<evidence type="ECO:0000313" key="2">
    <source>
        <dbReference type="EMBL" id="GFE11397.1"/>
    </source>
</evidence>
<sequence>MGTYARSAVLPSGEEPARGGVRVPDRKRTDDTDNAVSGSERAAPDAGAEAARRRRRAQFLRELHEAKELRNRVQPRRARAERMRQALRMRTFRW</sequence>